<dbReference type="GO" id="GO:0016740">
    <property type="term" value="F:transferase activity"/>
    <property type="evidence" value="ECO:0007669"/>
    <property type="project" value="UniProtKB-KW"/>
</dbReference>
<evidence type="ECO:0000313" key="3">
    <source>
        <dbReference type="EMBL" id="ARN80513.1"/>
    </source>
</evidence>
<keyword evidence="4" id="KW-1185">Reference proteome</keyword>
<proteinExistence type="predicted"/>
<dbReference type="AlphaFoldDB" id="A0A1W6MSB8"/>
<keyword evidence="1" id="KW-1133">Transmembrane helix</keyword>
<accession>A0A1W6MSB8</accession>
<keyword evidence="1" id="KW-0812">Transmembrane</keyword>
<dbReference type="Proteomes" id="UP000193978">
    <property type="component" value="Chromosome"/>
</dbReference>
<dbReference type="InterPro" id="IPR021309">
    <property type="entry name" value="YgaP-like_TM"/>
</dbReference>
<organism evidence="3 4">
    <name type="scientific">Methylocystis bryophila</name>
    <dbReference type="NCBI Taxonomy" id="655015"/>
    <lineage>
        <taxon>Bacteria</taxon>
        <taxon>Pseudomonadati</taxon>
        <taxon>Pseudomonadota</taxon>
        <taxon>Alphaproteobacteria</taxon>
        <taxon>Hyphomicrobiales</taxon>
        <taxon>Methylocystaceae</taxon>
        <taxon>Methylocystis</taxon>
    </lineage>
</organism>
<reference evidence="3 4" key="1">
    <citation type="submission" date="2017-02" db="EMBL/GenBank/DDBJ databases">
        <authorList>
            <person name="Peterson S.W."/>
        </authorList>
    </citation>
    <scope>NUCLEOTIDE SEQUENCE [LARGE SCALE GENOMIC DNA]</scope>
    <source>
        <strain evidence="3 4">S285</strain>
    </source>
</reference>
<sequence>MSIDRIVMAFAGVVILLSLSLAHYFSDWWLLLTAFVGLNLLQSAFTGICPLAMLLKRFGYASGAAF</sequence>
<dbReference type="Pfam" id="PF11127">
    <property type="entry name" value="YgaP-like_TM"/>
    <property type="match status" value="1"/>
</dbReference>
<evidence type="ECO:0000313" key="4">
    <source>
        <dbReference type="Proteomes" id="UP000193978"/>
    </source>
</evidence>
<dbReference type="RefSeq" id="WP_085770581.1">
    <property type="nucleotide sequence ID" value="NZ_AP027149.1"/>
</dbReference>
<name>A0A1W6MSB8_9HYPH</name>
<keyword evidence="3" id="KW-0808">Transferase</keyword>
<feature type="transmembrane region" description="Helical" evidence="1">
    <location>
        <begin position="32"/>
        <end position="55"/>
    </location>
</feature>
<dbReference type="STRING" id="655015.B1812_04905"/>
<protein>
    <submittedName>
        <fullName evidence="3">Sulfurtransferase</fullName>
    </submittedName>
</protein>
<dbReference type="KEGG" id="mbry:B1812_04905"/>
<dbReference type="EMBL" id="CP019948">
    <property type="protein sequence ID" value="ARN80513.1"/>
    <property type="molecule type" value="Genomic_DNA"/>
</dbReference>
<gene>
    <name evidence="3" type="ORF">B1812_04905</name>
</gene>
<dbReference type="Gene3D" id="6.10.140.1340">
    <property type="match status" value="1"/>
</dbReference>
<feature type="domain" description="Inner membrane protein YgaP-like transmembrane" evidence="2">
    <location>
        <begin position="2"/>
        <end position="56"/>
    </location>
</feature>
<dbReference type="OrthoDB" id="9799383at2"/>
<evidence type="ECO:0000256" key="1">
    <source>
        <dbReference type="SAM" id="Phobius"/>
    </source>
</evidence>
<keyword evidence="1" id="KW-0472">Membrane</keyword>
<evidence type="ECO:0000259" key="2">
    <source>
        <dbReference type="Pfam" id="PF11127"/>
    </source>
</evidence>